<comment type="catalytic activity">
    <reaction evidence="4">
        <text>D-serine = pyruvate + NH4(+)</text>
        <dbReference type="Rhea" id="RHEA:13977"/>
        <dbReference type="ChEBI" id="CHEBI:15361"/>
        <dbReference type="ChEBI" id="CHEBI:28938"/>
        <dbReference type="ChEBI" id="CHEBI:35247"/>
        <dbReference type="EC" id="4.3.1.18"/>
    </reaction>
</comment>
<dbReference type="Pfam" id="PF00291">
    <property type="entry name" value="PALP"/>
    <property type="match status" value="1"/>
</dbReference>
<dbReference type="GO" id="GO:0036088">
    <property type="term" value="P:D-serine catabolic process"/>
    <property type="evidence" value="ECO:0007669"/>
    <property type="project" value="TreeGrafter"/>
</dbReference>
<dbReference type="InterPro" id="IPR001926">
    <property type="entry name" value="TrpB-like_PALP"/>
</dbReference>
<dbReference type="PANTHER" id="PTHR48078:SF9">
    <property type="entry name" value="D-SERINE DEHYDRATASE"/>
    <property type="match status" value="1"/>
</dbReference>
<evidence type="ECO:0000256" key="2">
    <source>
        <dbReference type="ARBA" id="ARBA00022898"/>
    </source>
</evidence>
<sequence>MTRSSDTHSNLKSNLISEHSLKFPEIKDLANAKAVFWVNNHQLPFADARSTLDFSESDEHDAAARLDRFSPYIALTFPETRPTNGIIESDLVTAPTMQKALETFYDMDLAGRLLIKLDSHLPISGSIKARGGIYEVLKYAESLAIKAGLLNTNDDYSVLSTEKFTEFFGDYALVVGSTGNLGMSIGIMGASLGLKVTVHMSADARQWKKDLLRSKGVTVQEYEDDYSFAVAQGRAEADKDPNCHFVDDESSADLFLGYSVAARRLKKQLAELEINVDDEHPLFVYLPCGVGGGPGGLSFGLKLAFGDNVHCIFAEPTHAPAVILGLGTGLHEDISAKDIGLDGLTAADGLAVSRPSGLVCKNMEPLLDGVYTVEDKELYQLLRLAADTEKLQLEPSALAGFPGINIVNKNENYLKAKGLMEKMENATHIAWATGGSMVPDSVWQDYYDLGDARNC</sequence>
<dbReference type="GO" id="GO:0030170">
    <property type="term" value="F:pyridoxal phosphate binding"/>
    <property type="evidence" value="ECO:0007669"/>
    <property type="project" value="InterPro"/>
</dbReference>
<keyword evidence="3 4" id="KW-0456">Lyase</keyword>
<dbReference type="Proteomes" id="UP000294887">
    <property type="component" value="Unassembled WGS sequence"/>
</dbReference>
<evidence type="ECO:0000313" key="7">
    <source>
        <dbReference type="Proteomes" id="UP000294887"/>
    </source>
</evidence>
<dbReference type="EMBL" id="SMFQ01000004">
    <property type="protein sequence ID" value="TCJ85008.1"/>
    <property type="molecule type" value="Genomic_DNA"/>
</dbReference>
<dbReference type="SUPFAM" id="SSF53686">
    <property type="entry name" value="Tryptophan synthase beta subunit-like PLP-dependent enzymes"/>
    <property type="match status" value="1"/>
</dbReference>
<dbReference type="GO" id="GO:0009097">
    <property type="term" value="P:isoleucine biosynthetic process"/>
    <property type="evidence" value="ECO:0007669"/>
    <property type="project" value="TreeGrafter"/>
</dbReference>
<keyword evidence="7" id="KW-1185">Reference proteome</keyword>
<gene>
    <name evidence="4" type="primary">dsdA</name>
    <name evidence="6" type="ORF">EV695_2973</name>
</gene>
<keyword evidence="2 4" id="KW-0663">Pyridoxal phosphate</keyword>
<dbReference type="PANTHER" id="PTHR48078">
    <property type="entry name" value="THREONINE DEHYDRATASE, MITOCHONDRIAL-RELATED"/>
    <property type="match status" value="1"/>
</dbReference>
<dbReference type="GO" id="GO:0016836">
    <property type="term" value="F:hydro-lyase activity"/>
    <property type="evidence" value="ECO:0007669"/>
    <property type="project" value="UniProtKB-UniRule"/>
</dbReference>
<dbReference type="GO" id="GO:0008721">
    <property type="term" value="F:D-serine ammonia-lyase activity"/>
    <property type="evidence" value="ECO:0007669"/>
    <property type="project" value="UniProtKB-EC"/>
</dbReference>
<feature type="modified residue" description="N6-(pyridoxal phosphate)lysine" evidence="4">
    <location>
        <position position="128"/>
    </location>
</feature>
<protein>
    <recommendedName>
        <fullName evidence="4">Probable D-serine dehydratase</fullName>
        <ecNumber evidence="4">4.3.1.18</ecNumber>
    </recommendedName>
    <alternativeName>
        <fullName evidence="4">D-serine deaminase</fullName>
        <shortName evidence="4">DSD</shortName>
    </alternativeName>
</protein>
<comment type="cofactor">
    <cofactor evidence="1 4">
        <name>pyridoxal 5'-phosphate</name>
        <dbReference type="ChEBI" id="CHEBI:597326"/>
    </cofactor>
</comment>
<dbReference type="AlphaFoldDB" id="A0A4R1F0I7"/>
<evidence type="ECO:0000256" key="4">
    <source>
        <dbReference type="HAMAP-Rule" id="MF_01030"/>
    </source>
</evidence>
<feature type="domain" description="Tryptophan synthase beta chain-like PALP" evidence="5">
    <location>
        <begin position="109"/>
        <end position="406"/>
    </location>
</feature>
<reference evidence="6 7" key="1">
    <citation type="submission" date="2019-03" db="EMBL/GenBank/DDBJ databases">
        <title>Genomic Encyclopedia of Type Strains, Phase IV (KMG-IV): sequencing the most valuable type-strain genomes for metagenomic binning, comparative biology and taxonomic classification.</title>
        <authorList>
            <person name="Goeker M."/>
        </authorList>
    </citation>
    <scope>NUCLEOTIDE SEQUENCE [LARGE SCALE GENOMIC DNA]</scope>
    <source>
        <strain evidence="6 7">DSM 24830</strain>
    </source>
</reference>
<dbReference type="PROSITE" id="PS00165">
    <property type="entry name" value="DEHYDRATASE_SER_THR"/>
    <property type="match status" value="1"/>
</dbReference>
<comment type="similarity">
    <text evidence="4">Belongs to the serine/threonine dehydratase family. DsdA subfamily.</text>
</comment>
<dbReference type="InterPro" id="IPR000634">
    <property type="entry name" value="Ser/Thr_deHydtase_PyrdxlP-BS"/>
</dbReference>
<proteinExistence type="inferred from homology"/>
<dbReference type="RefSeq" id="WP_131906725.1">
    <property type="nucleotide sequence ID" value="NZ_BAAAFU010000001.1"/>
</dbReference>
<dbReference type="InterPro" id="IPR036052">
    <property type="entry name" value="TrpB-like_PALP_sf"/>
</dbReference>
<dbReference type="Gene3D" id="3.40.50.1100">
    <property type="match status" value="2"/>
</dbReference>
<organism evidence="6 7">
    <name type="scientific">Cocleimonas flava</name>
    <dbReference type="NCBI Taxonomy" id="634765"/>
    <lineage>
        <taxon>Bacteria</taxon>
        <taxon>Pseudomonadati</taxon>
        <taxon>Pseudomonadota</taxon>
        <taxon>Gammaproteobacteria</taxon>
        <taxon>Thiotrichales</taxon>
        <taxon>Thiotrichaceae</taxon>
        <taxon>Cocleimonas</taxon>
    </lineage>
</organism>
<dbReference type="OrthoDB" id="9780546at2"/>
<dbReference type="InterPro" id="IPR011780">
    <property type="entry name" value="D_Ser_am_lyase"/>
</dbReference>
<accession>A0A4R1F0I7</accession>
<dbReference type="HAMAP" id="MF_01030">
    <property type="entry name" value="D_Ser_dehydrat"/>
    <property type="match status" value="1"/>
</dbReference>
<name>A0A4R1F0I7_9GAMM</name>
<comment type="caution">
    <text evidence="6">The sequence shown here is derived from an EMBL/GenBank/DDBJ whole genome shotgun (WGS) entry which is preliminary data.</text>
</comment>
<evidence type="ECO:0000256" key="1">
    <source>
        <dbReference type="ARBA" id="ARBA00001933"/>
    </source>
</evidence>
<dbReference type="EC" id="4.3.1.18" evidence="4"/>
<dbReference type="NCBIfam" id="NF002823">
    <property type="entry name" value="PRK02991.1"/>
    <property type="match status" value="1"/>
</dbReference>
<dbReference type="InterPro" id="IPR050147">
    <property type="entry name" value="Ser/Thr_Dehydratase"/>
</dbReference>
<dbReference type="NCBIfam" id="TIGR02035">
    <property type="entry name" value="D_Ser_am_lyase"/>
    <property type="match status" value="1"/>
</dbReference>
<evidence type="ECO:0000256" key="3">
    <source>
        <dbReference type="ARBA" id="ARBA00023239"/>
    </source>
</evidence>
<evidence type="ECO:0000259" key="5">
    <source>
        <dbReference type="Pfam" id="PF00291"/>
    </source>
</evidence>
<evidence type="ECO:0000313" key="6">
    <source>
        <dbReference type="EMBL" id="TCJ85008.1"/>
    </source>
</evidence>